<dbReference type="GeneID" id="108742521"/>
<keyword evidence="13" id="KW-0482">Metalloprotease</keyword>
<dbReference type="GO" id="GO:0005886">
    <property type="term" value="C:plasma membrane"/>
    <property type="evidence" value="ECO:0007669"/>
    <property type="project" value="TreeGrafter"/>
</dbReference>
<evidence type="ECO:0000256" key="11">
    <source>
        <dbReference type="PIRSR" id="PIRSR601548-8"/>
    </source>
</evidence>
<keyword evidence="3 10" id="KW-1015">Disulfide bond</keyword>
<evidence type="ECO:0000256" key="8">
    <source>
        <dbReference type="PIRSR" id="PIRSR601548-2"/>
    </source>
</evidence>
<keyword evidence="15" id="KW-1185">Reference proteome</keyword>
<sequence>MSTIRSVLFFISLLQCALKWPVVCDIRLIQGVNSNMEELKQIIYMFNEDSSKICFNVRTAQWTYATNMTDRNKKIMINEQTRKANYDKLSWRKVVKYDWQLMNDTNLKRQIKFIIISSRASLSDEKYNEIYYLISEMKDIYNKIRICPFDDGFDEKCTLQLEPDIKNIMMHSRNPDELLHVWNEWHNKVGPPMKNKFMRYVQLANQAARMTGFADAGEQMYSLYETENIEYELEDTWRTIQPLYKELFTYVRKKIISRYGPDVVRPDGPIPAHLFGNIWAQDWSNLKDLVLPYPFAEKLDITDKMVQSGFNALRIFQIAEEFYTSLGLKPMPPEFWRYSMLERPKKKTAQCTTSAWDFCNGIDFRIKQCTEINTESFVSAHHEMAHIQYYLHYVNQPYLFRDGANPGFHEGIANAIGLSIFNPSHFRRIGWYKNGTDNYETNINFLMIKALEKLSYAPFAYLVDKWRCQIFREGVENMNSAWWDLRLRYQGVIPPSPRTEQHLDAVAKRHIPADMPYMRYYVALLLEFQIFESLCSAAKHRGQLHSCDIYRSTSAGQILEDALQLGKSKHWKDVLKILTQGKTDRLSSHSILKYFEPLHAWLKIQNVKEPLIGWNSSLEDTYLYHPVVRSTASILSFKSILYTVGFSFLLINII</sequence>
<dbReference type="Gene3D" id="1.10.1370.30">
    <property type="match status" value="1"/>
</dbReference>
<evidence type="ECO:0000256" key="4">
    <source>
        <dbReference type="ARBA" id="ARBA00023180"/>
    </source>
</evidence>
<dbReference type="PANTHER" id="PTHR10514">
    <property type="entry name" value="ANGIOTENSIN-CONVERTING ENZYME"/>
    <property type="match status" value="1"/>
</dbReference>
<dbReference type="PANTHER" id="PTHR10514:SF45">
    <property type="entry name" value="ANGIOTENSIN-CONVERTING ENZYME"/>
    <property type="match status" value="1"/>
</dbReference>
<dbReference type="AlphaFoldDB" id="A0A1W4XAY2"/>
<feature type="active site" description="Proton donor 2" evidence="7">
    <location>
        <position position="510"/>
    </location>
</feature>
<dbReference type="CDD" id="cd06461">
    <property type="entry name" value="M2_ACE"/>
    <property type="match status" value="1"/>
</dbReference>
<dbReference type="EC" id="3.4.-.-" evidence="13"/>
<keyword evidence="13" id="KW-0378">Hydrolase</keyword>
<feature type="active site" description="Proton donor 1" evidence="5">
    <location>
        <position position="510"/>
    </location>
</feature>
<dbReference type="GO" id="GO:0006508">
    <property type="term" value="P:proteolysis"/>
    <property type="evidence" value="ECO:0007669"/>
    <property type="project" value="UniProtKB-KW"/>
</dbReference>
<feature type="binding site" evidence="11">
    <location>
        <position position="410"/>
    </location>
    <ligand>
        <name>Zn(2+)</name>
        <dbReference type="ChEBI" id="CHEBI:29105"/>
        <label>2</label>
        <note>catalytic</note>
    </ligand>
</feature>
<evidence type="ECO:0000256" key="12">
    <source>
        <dbReference type="PROSITE-ProRule" id="PRU01355"/>
    </source>
</evidence>
<feature type="chain" id="PRO_5010741052" description="Angiotensin-converting enzyme" evidence="14">
    <location>
        <begin position="20"/>
        <end position="654"/>
    </location>
</feature>
<dbReference type="RefSeq" id="XP_018333266.1">
    <property type="nucleotide sequence ID" value="XM_018477764.2"/>
</dbReference>
<dbReference type="GO" id="GO:0046872">
    <property type="term" value="F:metal ion binding"/>
    <property type="evidence" value="ECO:0007669"/>
    <property type="project" value="UniProtKB-KW"/>
</dbReference>
<evidence type="ECO:0000256" key="7">
    <source>
        <dbReference type="PIRSR" id="PIRSR601548-11"/>
    </source>
</evidence>
<keyword evidence="13" id="KW-0645">Protease</keyword>
<dbReference type="SUPFAM" id="SSF55486">
    <property type="entry name" value="Metalloproteases ('zincins'), catalytic domain"/>
    <property type="match status" value="1"/>
</dbReference>
<dbReference type="GO" id="GO:0008237">
    <property type="term" value="F:metallopeptidase activity"/>
    <property type="evidence" value="ECO:0007669"/>
    <property type="project" value="UniProtKB-KW"/>
</dbReference>
<evidence type="ECO:0000256" key="10">
    <source>
        <dbReference type="PIRSR" id="PIRSR601548-4"/>
    </source>
</evidence>
<protein>
    <recommendedName>
        <fullName evidence="13">Angiotensin-converting enzyme</fullName>
        <ecNumber evidence="13">3.4.-.-</ecNumber>
    </recommendedName>
</protein>
<feature type="disulfide bond" evidence="10">
    <location>
        <begin position="535"/>
        <end position="547"/>
    </location>
</feature>
<feature type="signal peptide" evidence="14">
    <location>
        <begin position="1"/>
        <end position="19"/>
    </location>
</feature>
<dbReference type="OrthoDB" id="10029630at2759"/>
<evidence type="ECO:0000256" key="6">
    <source>
        <dbReference type="PIRSR" id="PIRSR601548-10"/>
    </source>
</evidence>
<evidence type="ECO:0000256" key="9">
    <source>
        <dbReference type="PIRSR" id="PIRSR601548-3"/>
    </source>
</evidence>
<feature type="glycosylation site" description="N-linked (GlcNAc...) (complex) asparagine" evidence="6">
    <location>
        <position position="85"/>
    </location>
</feature>
<feature type="glycosylation site" description="N-linked (GlcNAc...) asparagine" evidence="6">
    <location>
        <position position="67"/>
    </location>
</feature>
<evidence type="ECO:0000256" key="5">
    <source>
        <dbReference type="PIRSR" id="PIRSR601548-1"/>
    </source>
</evidence>
<feature type="binding site" evidence="8">
    <location>
        <position position="519"/>
    </location>
    <ligand>
        <name>chloride</name>
        <dbReference type="ChEBI" id="CHEBI:17996"/>
        <label>1</label>
    </ligand>
</feature>
<feature type="binding site" evidence="9">
    <location>
        <position position="386"/>
    </location>
    <ligand>
        <name>Zn(2+)</name>
        <dbReference type="ChEBI" id="CHEBI:29105"/>
        <label>1</label>
        <note>catalytic</note>
    </ligand>
</feature>
<dbReference type="GO" id="GO:0008241">
    <property type="term" value="F:peptidyl-dipeptidase activity"/>
    <property type="evidence" value="ECO:0007669"/>
    <property type="project" value="InterPro"/>
</dbReference>
<comment type="cofactor">
    <cofactor evidence="13">
        <name>Zn(2+)</name>
        <dbReference type="ChEBI" id="CHEBI:29105"/>
    </cofactor>
    <text evidence="13">Binds 1 zinc ion per subunit.</text>
</comment>
<keyword evidence="13" id="KW-0121">Carboxypeptidase</keyword>
<organism evidence="15 16">
    <name type="scientific">Agrilus planipennis</name>
    <name type="common">Emerald ash borer</name>
    <name type="synonym">Agrilus marcopoli</name>
    <dbReference type="NCBI Taxonomy" id="224129"/>
    <lineage>
        <taxon>Eukaryota</taxon>
        <taxon>Metazoa</taxon>
        <taxon>Ecdysozoa</taxon>
        <taxon>Arthropoda</taxon>
        <taxon>Hexapoda</taxon>
        <taxon>Insecta</taxon>
        <taxon>Pterygota</taxon>
        <taxon>Neoptera</taxon>
        <taxon>Endopterygota</taxon>
        <taxon>Coleoptera</taxon>
        <taxon>Polyphaga</taxon>
        <taxon>Elateriformia</taxon>
        <taxon>Buprestoidea</taxon>
        <taxon>Buprestidae</taxon>
        <taxon>Agrilinae</taxon>
        <taxon>Agrilus</taxon>
    </lineage>
</organism>
<dbReference type="PROSITE" id="PS52011">
    <property type="entry name" value="PEPTIDASE_M2"/>
    <property type="match status" value="1"/>
</dbReference>
<feature type="binding site" evidence="11">
    <location>
        <position position="386"/>
    </location>
    <ligand>
        <name>Zn(2+)</name>
        <dbReference type="ChEBI" id="CHEBI:29105"/>
        <label>2</label>
        <note>catalytic</note>
    </ligand>
</feature>
<evidence type="ECO:0000256" key="2">
    <source>
        <dbReference type="ARBA" id="ARBA00022729"/>
    </source>
</evidence>
<dbReference type="InterPro" id="IPR001548">
    <property type="entry name" value="Peptidase_M2"/>
</dbReference>
<evidence type="ECO:0000313" key="16">
    <source>
        <dbReference type="RefSeq" id="XP_018333266.1"/>
    </source>
</evidence>
<feature type="binding site" evidence="11">
    <location>
        <position position="382"/>
    </location>
    <ligand>
        <name>Zn(2+)</name>
        <dbReference type="ChEBI" id="CHEBI:29105"/>
        <label>2</label>
        <note>catalytic</note>
    </ligand>
</feature>
<feature type="disulfide bond" evidence="10 12">
    <location>
        <begin position="351"/>
        <end position="369"/>
    </location>
</feature>
<name>A0A1W4XAY2_AGRPL</name>
<reference evidence="16" key="1">
    <citation type="submission" date="2025-08" db="UniProtKB">
        <authorList>
            <consortium name="RefSeq"/>
        </authorList>
    </citation>
    <scope>IDENTIFICATION</scope>
    <source>
        <tissue evidence="16">Entire body</tissue>
    </source>
</reference>
<feature type="active site" description="Proton acceptor 1" evidence="5">
    <location>
        <position position="383"/>
    </location>
</feature>
<feature type="binding site" evidence="9">
    <location>
        <position position="410"/>
    </location>
    <ligand>
        <name>Zn(2+)</name>
        <dbReference type="ChEBI" id="CHEBI:29105"/>
        <label>1</label>
        <note>catalytic</note>
    </ligand>
</feature>
<dbReference type="Pfam" id="PF01401">
    <property type="entry name" value="Peptidase_M2"/>
    <property type="match status" value="1"/>
</dbReference>
<dbReference type="PRINTS" id="PR00791">
    <property type="entry name" value="PEPDIPTASEA"/>
</dbReference>
<dbReference type="GO" id="GO:0004180">
    <property type="term" value="F:carboxypeptidase activity"/>
    <property type="evidence" value="ECO:0007669"/>
    <property type="project" value="UniProtKB-KW"/>
</dbReference>
<dbReference type="STRING" id="224129.A0A1W4XAY2"/>
<gene>
    <name evidence="16" type="primary">LOC108742521</name>
</gene>
<dbReference type="InParanoid" id="A0A1W4XAY2"/>
<comment type="similarity">
    <text evidence="1 12 13">Belongs to the peptidase M2 family.</text>
</comment>
<accession>A0A1W4XAY2</accession>
<keyword evidence="4 6" id="KW-0325">Glycoprotein</keyword>
<dbReference type="Proteomes" id="UP000192223">
    <property type="component" value="Unplaced"/>
</dbReference>
<comment type="caution">
    <text evidence="12">Lacks conserved residue(s) required for the propagation of feature annotation.</text>
</comment>
<evidence type="ECO:0000313" key="15">
    <source>
        <dbReference type="Proteomes" id="UP000192223"/>
    </source>
</evidence>
<feature type="binding site" evidence="8">
    <location>
        <position position="224"/>
    </location>
    <ligand>
        <name>chloride</name>
        <dbReference type="ChEBI" id="CHEBI:17996"/>
        <label>1</label>
    </ligand>
</feature>
<proteinExistence type="inferred from homology"/>
<keyword evidence="9 13" id="KW-0479">Metal-binding</keyword>
<keyword evidence="9 13" id="KW-0862">Zinc</keyword>
<feature type="binding site" evidence="9">
    <location>
        <position position="382"/>
    </location>
    <ligand>
        <name>Zn(2+)</name>
        <dbReference type="ChEBI" id="CHEBI:29105"/>
        <label>1</label>
        <note>catalytic</note>
    </ligand>
</feature>
<evidence type="ECO:0000256" key="13">
    <source>
        <dbReference type="RuleBase" id="RU361144"/>
    </source>
</evidence>
<evidence type="ECO:0000256" key="3">
    <source>
        <dbReference type="ARBA" id="ARBA00023157"/>
    </source>
</evidence>
<keyword evidence="2 14" id="KW-0732">Signal</keyword>
<dbReference type="KEGG" id="apln:108742521"/>
<evidence type="ECO:0000256" key="1">
    <source>
        <dbReference type="ARBA" id="ARBA00008139"/>
    </source>
</evidence>
<evidence type="ECO:0000256" key="14">
    <source>
        <dbReference type="SAM" id="SignalP"/>
    </source>
</evidence>
<feature type="active site" description="Proton acceptor 2" evidence="7">
    <location>
        <position position="383"/>
    </location>
</feature>